<dbReference type="GO" id="GO:0004497">
    <property type="term" value="F:monooxygenase activity"/>
    <property type="evidence" value="ECO:0007669"/>
    <property type="project" value="UniProtKB-KW"/>
</dbReference>
<protein>
    <submittedName>
        <fullName evidence="6">Cytochrome P450</fullName>
    </submittedName>
</protein>
<keyword evidence="2 4" id="KW-0479">Metal-binding</keyword>
<dbReference type="Proteomes" id="UP000326924">
    <property type="component" value="Unassembled WGS sequence"/>
</dbReference>
<keyword evidence="5" id="KW-0503">Monooxygenase</keyword>
<evidence type="ECO:0000256" key="1">
    <source>
        <dbReference type="ARBA" id="ARBA00001971"/>
    </source>
</evidence>
<dbReference type="OrthoDB" id="3934656at2759"/>
<dbReference type="SUPFAM" id="SSF48264">
    <property type="entry name" value="Cytochrome P450"/>
    <property type="match status" value="1"/>
</dbReference>
<evidence type="ECO:0000256" key="5">
    <source>
        <dbReference type="RuleBase" id="RU000461"/>
    </source>
</evidence>
<dbReference type="PANTHER" id="PTHR24305:SF85">
    <property type="entry name" value="P450, PUTATIVE (EUROFUNG)-RELATED"/>
    <property type="match status" value="1"/>
</dbReference>
<proteinExistence type="inferred from homology"/>
<keyword evidence="5" id="KW-0560">Oxidoreductase</keyword>
<keyword evidence="3 4" id="KW-0408">Iron</keyword>
<evidence type="ECO:0000256" key="3">
    <source>
        <dbReference type="ARBA" id="ARBA00023004"/>
    </source>
</evidence>
<dbReference type="InterPro" id="IPR001128">
    <property type="entry name" value="Cyt_P450"/>
</dbReference>
<dbReference type="EMBL" id="VXIS01000232">
    <property type="protein sequence ID" value="KAA8895983.1"/>
    <property type="molecule type" value="Genomic_DNA"/>
</dbReference>
<comment type="similarity">
    <text evidence="5">Belongs to the cytochrome P450 family.</text>
</comment>
<dbReference type="InterPro" id="IPR002401">
    <property type="entry name" value="Cyt_P450_E_grp-I"/>
</dbReference>
<dbReference type="Pfam" id="PF00067">
    <property type="entry name" value="p450"/>
    <property type="match status" value="1"/>
</dbReference>
<evidence type="ECO:0000313" key="6">
    <source>
        <dbReference type="EMBL" id="KAA8895983.1"/>
    </source>
</evidence>
<dbReference type="GO" id="GO:0016705">
    <property type="term" value="F:oxidoreductase activity, acting on paired donors, with incorporation or reduction of molecular oxygen"/>
    <property type="evidence" value="ECO:0007669"/>
    <property type="project" value="InterPro"/>
</dbReference>
<dbReference type="FunCoup" id="A0A5J5EL86">
    <property type="interactions" value="1532"/>
</dbReference>
<reference evidence="6 7" key="1">
    <citation type="submission" date="2019-09" db="EMBL/GenBank/DDBJ databases">
        <title>Draft genome of the ectomycorrhizal ascomycete Sphaerosporella brunnea.</title>
        <authorList>
            <consortium name="DOE Joint Genome Institute"/>
            <person name="Benucci G.M."/>
            <person name="Marozzi G."/>
            <person name="Antonielli L."/>
            <person name="Sanchez S."/>
            <person name="Marco P."/>
            <person name="Wang X."/>
            <person name="Falini L.B."/>
            <person name="Barry K."/>
            <person name="Haridas S."/>
            <person name="Lipzen A."/>
            <person name="Labutti K."/>
            <person name="Grigoriev I.V."/>
            <person name="Murat C."/>
            <person name="Martin F."/>
            <person name="Albertini E."/>
            <person name="Donnini D."/>
            <person name="Bonito G."/>
        </authorList>
    </citation>
    <scope>NUCLEOTIDE SEQUENCE [LARGE SCALE GENOMIC DNA]</scope>
    <source>
        <strain evidence="6 7">Sb_GMNB300</strain>
    </source>
</reference>
<keyword evidence="7" id="KW-1185">Reference proteome</keyword>
<dbReference type="PRINTS" id="PR00463">
    <property type="entry name" value="EP450I"/>
</dbReference>
<sequence>MRRTSGLMDALKTLNSHELWLAFQALDKTALSYDLLRATAALSIGYVIIKCIYNRYFHPLAKFPGPFLASITEFYHIYLYLTVAAEHIVDEELHRKYGPVVRKAPNFLIINDASMIPVVYSKNAWKPDMFYVPEGFGRTNVPVAFFQKDPKEHTISRRRITPPFSPKSMTAMKPIIQTRVSEWTAKNKKYADSGKAIDWTEWTQALAYDVLSELVFGEPFGFIATESDVHGLLREFYQAIPYAGTLVRLPWLVKWITSLPFAGAMLPDPSDKRGMGKIMGIRDAHINHRLQNPTNKPDILNHLLSYKNEDGSPIPLPVIKFEALVMMNAGSETTASTLCCFVLNILRFPHIYKKLMAGDLSTENISSPDPQFRYLSAVIKETLRWTHPAPSLFPRLISGNGVVLPDGRHIPAGAVVNINIQLAMRDKKVFGEDAEEFVPERWLVESGWGSPEAIKHMEQYNFVWGYGPRMCVGKPLAEAELLMATKELLVNFVPELVNPEKPYSRMTNYTTIVHEGFYIRLRNRTEA</sequence>
<evidence type="ECO:0000256" key="4">
    <source>
        <dbReference type="PIRSR" id="PIRSR602401-1"/>
    </source>
</evidence>
<name>A0A5J5EL86_9PEZI</name>
<dbReference type="GO" id="GO:0020037">
    <property type="term" value="F:heme binding"/>
    <property type="evidence" value="ECO:0007669"/>
    <property type="project" value="InterPro"/>
</dbReference>
<dbReference type="AlphaFoldDB" id="A0A5J5EL86"/>
<dbReference type="InParanoid" id="A0A5J5EL86"/>
<dbReference type="InterPro" id="IPR017972">
    <property type="entry name" value="Cyt_P450_CS"/>
</dbReference>
<dbReference type="GO" id="GO:0005506">
    <property type="term" value="F:iron ion binding"/>
    <property type="evidence" value="ECO:0007669"/>
    <property type="project" value="InterPro"/>
</dbReference>
<comment type="cofactor">
    <cofactor evidence="1 4">
        <name>heme</name>
        <dbReference type="ChEBI" id="CHEBI:30413"/>
    </cofactor>
</comment>
<dbReference type="PANTHER" id="PTHR24305">
    <property type="entry name" value="CYTOCHROME P450"/>
    <property type="match status" value="1"/>
</dbReference>
<gene>
    <name evidence="6" type="ORF">FN846DRAFT_299224</name>
</gene>
<dbReference type="PROSITE" id="PS00086">
    <property type="entry name" value="CYTOCHROME_P450"/>
    <property type="match status" value="1"/>
</dbReference>
<dbReference type="PRINTS" id="PR00385">
    <property type="entry name" value="P450"/>
</dbReference>
<comment type="caution">
    <text evidence="6">The sequence shown here is derived from an EMBL/GenBank/DDBJ whole genome shotgun (WGS) entry which is preliminary data.</text>
</comment>
<feature type="binding site" description="axial binding residue" evidence="4">
    <location>
        <position position="471"/>
    </location>
    <ligand>
        <name>heme</name>
        <dbReference type="ChEBI" id="CHEBI:30413"/>
    </ligand>
    <ligandPart>
        <name>Fe</name>
        <dbReference type="ChEBI" id="CHEBI:18248"/>
    </ligandPart>
</feature>
<dbReference type="InterPro" id="IPR050121">
    <property type="entry name" value="Cytochrome_P450_monoxygenase"/>
</dbReference>
<keyword evidence="4 5" id="KW-0349">Heme</keyword>
<organism evidence="6 7">
    <name type="scientific">Sphaerosporella brunnea</name>
    <dbReference type="NCBI Taxonomy" id="1250544"/>
    <lineage>
        <taxon>Eukaryota</taxon>
        <taxon>Fungi</taxon>
        <taxon>Dikarya</taxon>
        <taxon>Ascomycota</taxon>
        <taxon>Pezizomycotina</taxon>
        <taxon>Pezizomycetes</taxon>
        <taxon>Pezizales</taxon>
        <taxon>Pyronemataceae</taxon>
        <taxon>Sphaerosporella</taxon>
    </lineage>
</organism>
<evidence type="ECO:0000256" key="2">
    <source>
        <dbReference type="ARBA" id="ARBA00022723"/>
    </source>
</evidence>
<evidence type="ECO:0000313" key="7">
    <source>
        <dbReference type="Proteomes" id="UP000326924"/>
    </source>
</evidence>
<dbReference type="Gene3D" id="1.10.630.10">
    <property type="entry name" value="Cytochrome P450"/>
    <property type="match status" value="1"/>
</dbReference>
<dbReference type="InterPro" id="IPR036396">
    <property type="entry name" value="Cyt_P450_sf"/>
</dbReference>
<accession>A0A5J5EL86</accession>